<feature type="region of interest" description="Disordered" evidence="1">
    <location>
        <begin position="1"/>
        <end position="27"/>
    </location>
</feature>
<gene>
    <name evidence="2" type="ORF">FHX75_13509</name>
</gene>
<reference evidence="2 3" key="1">
    <citation type="submission" date="2019-06" db="EMBL/GenBank/DDBJ databases">
        <title>Sequencing the genomes of 1000 actinobacteria strains.</title>
        <authorList>
            <person name="Klenk H.-P."/>
        </authorList>
    </citation>
    <scope>NUCLEOTIDE SEQUENCE [LARGE SCALE GENOMIC DNA]</scope>
    <source>
        <strain evidence="2 3">DSM 102131</strain>
    </source>
</reference>
<accession>A0A561VPC2</accession>
<dbReference type="AlphaFoldDB" id="A0A561VPC2"/>
<name>A0A561VPC2_9ACTN</name>
<evidence type="ECO:0000313" key="3">
    <source>
        <dbReference type="Proteomes" id="UP000319927"/>
    </source>
</evidence>
<dbReference type="RefSeq" id="WP_154942476.1">
    <property type="nucleotide sequence ID" value="NZ_VIXA01000003.1"/>
</dbReference>
<feature type="region of interest" description="Disordered" evidence="1">
    <location>
        <begin position="44"/>
        <end position="67"/>
    </location>
</feature>
<dbReference type="OrthoDB" id="9943481at2"/>
<dbReference type="Proteomes" id="UP000319927">
    <property type="component" value="Unassembled WGS sequence"/>
</dbReference>
<evidence type="ECO:0000313" key="2">
    <source>
        <dbReference type="EMBL" id="TWG13465.1"/>
    </source>
</evidence>
<organism evidence="2 3">
    <name type="scientific">Micromonospora palomenae</name>
    <dbReference type="NCBI Taxonomy" id="1461247"/>
    <lineage>
        <taxon>Bacteria</taxon>
        <taxon>Bacillati</taxon>
        <taxon>Actinomycetota</taxon>
        <taxon>Actinomycetes</taxon>
        <taxon>Micromonosporales</taxon>
        <taxon>Micromonosporaceae</taxon>
        <taxon>Micromonospora</taxon>
    </lineage>
</organism>
<sequence>MSPLARPDMGRPGALGRCSTHRRARLAEPRADLAEQIATERLAQESRAYVDGDDTAPPLPRTPRRRGTCPDCVRTLAAAAAAYLNGDNQ</sequence>
<evidence type="ECO:0000256" key="1">
    <source>
        <dbReference type="SAM" id="MobiDB-lite"/>
    </source>
</evidence>
<proteinExistence type="predicted"/>
<keyword evidence="3" id="KW-1185">Reference proteome</keyword>
<dbReference type="EMBL" id="VIXA01000003">
    <property type="protein sequence ID" value="TWG13465.1"/>
    <property type="molecule type" value="Genomic_DNA"/>
</dbReference>
<protein>
    <submittedName>
        <fullName evidence="2">Uncharacterized protein</fullName>
    </submittedName>
</protein>
<comment type="caution">
    <text evidence="2">The sequence shown here is derived from an EMBL/GenBank/DDBJ whole genome shotgun (WGS) entry which is preliminary data.</text>
</comment>